<dbReference type="PANTHER" id="PTHR43612">
    <property type="entry name" value="TRIFUNCTIONAL ENZYME SUBUNIT ALPHA"/>
    <property type="match status" value="1"/>
</dbReference>
<dbReference type="InterPro" id="IPR006176">
    <property type="entry name" value="3-OHacyl-CoA_DH_NAD-bd"/>
</dbReference>
<evidence type="ECO:0000256" key="3">
    <source>
        <dbReference type="ARBA" id="ARBA00008750"/>
    </source>
</evidence>
<dbReference type="PROSITE" id="PS00067">
    <property type="entry name" value="3HCDH"/>
    <property type="match status" value="1"/>
</dbReference>
<proteinExistence type="inferred from homology"/>
<dbReference type="SUPFAM" id="SSF51735">
    <property type="entry name" value="NAD(P)-binding Rossmann-fold domains"/>
    <property type="match status" value="1"/>
</dbReference>
<comment type="pathway">
    <text evidence="1">Lipid metabolism; fatty acid beta-oxidation.</text>
</comment>
<keyword evidence="8" id="KW-0520">NAD</keyword>
<evidence type="ECO:0000256" key="1">
    <source>
        <dbReference type="ARBA" id="ARBA00005005"/>
    </source>
</evidence>
<evidence type="ECO:0000313" key="15">
    <source>
        <dbReference type="EMBL" id="MFC4315015.1"/>
    </source>
</evidence>
<sequence length="735" mass="79053">MPRAAAARHSQFQLIEEGRIPMFQGDSIRVSALDDGFVELCFDRKDDAINKFDKRTVSELQRAITSASAHEGLRGVLITSAKQSFIVGADIGGFGALFSKPQQEVMSSNMASNRVFHALEELPVPVVVAINGFALGGGLEAALAADYRVMAQDAQVGLPEVKLGLFPGFGGTVRLPRVAGIEVALRWILGGEPSRAPAAEKARVVDFIASPESLRDTSLDVLRSAARGELGWRARRSAKLGPVQIEGGDTNAVFEEAKRTLVARMPKHQPAAMSALELLREAMSLDRDGALALEAAAFAKIAKTQAAGSLVQIFLSEQQVKKTAKRHASSGRRVQRAAVVGAGIMGGGIAFTSASRGIPVMMKDIAQGQLDLGIGEARKLLGKQVTAGRLAQDKADGVLASIVPQLNYQEFNTADVIVEAVVENLQIKHKVLRELEDAGRPDAVIASNTSSLRIDDLAAPLARPENFVGMHFFNPVPMMPLVEVIRGAKTSDAAVGTVVSYALSMGKTPIVVRDGPGFLVNRILTPYMQAFGRLLADGADYQQVDAAMEAFGWPMGPAYLNDVVGMDTGVHVGEIISAGFPERLRRTWKDPLQVMVAHARLGQKNGLGFYRYEISPTGKPVKHPDPVAVVLLQEVQTNGPSTFTDVEIVERMMLPLIIESALCLEEGVVASAAELDMALLLGVGLPSYLGGALKYADWLGLDRVIELSERYAALGPQYRATPTMRSMARERRKYY</sequence>
<comment type="similarity">
    <text evidence="3">In the N-terminal section; belongs to the enoyl-CoA hydratase/isomerase family.</text>
</comment>
<dbReference type="Gene3D" id="3.40.50.720">
    <property type="entry name" value="NAD(P)-binding Rossmann-like Domain"/>
    <property type="match status" value="1"/>
</dbReference>
<dbReference type="EMBL" id="JBHSDU010000015">
    <property type="protein sequence ID" value="MFC4315015.1"/>
    <property type="molecule type" value="Genomic_DNA"/>
</dbReference>
<dbReference type="InterPro" id="IPR036291">
    <property type="entry name" value="NAD(P)-bd_dom_sf"/>
</dbReference>
<evidence type="ECO:0000259" key="14">
    <source>
        <dbReference type="Pfam" id="PF02737"/>
    </source>
</evidence>
<evidence type="ECO:0000256" key="5">
    <source>
        <dbReference type="ARBA" id="ARBA00022832"/>
    </source>
</evidence>
<keyword evidence="16" id="KW-1185">Reference proteome</keyword>
<protein>
    <recommendedName>
        <fullName evidence="4">enoyl-CoA hydratase</fullName>
        <ecNumber evidence="4">4.2.1.17</ecNumber>
    </recommendedName>
</protein>
<keyword evidence="11" id="KW-0511">Multifunctional enzyme</keyword>
<evidence type="ECO:0000256" key="10">
    <source>
        <dbReference type="ARBA" id="ARBA00023239"/>
    </source>
</evidence>
<dbReference type="InterPro" id="IPR001753">
    <property type="entry name" value="Enoyl-CoA_hydra/iso"/>
</dbReference>
<evidence type="ECO:0000256" key="4">
    <source>
        <dbReference type="ARBA" id="ARBA00012076"/>
    </source>
</evidence>
<dbReference type="PANTHER" id="PTHR43612:SF3">
    <property type="entry name" value="TRIFUNCTIONAL ENZYME SUBUNIT ALPHA, MITOCHONDRIAL"/>
    <property type="match status" value="1"/>
</dbReference>
<dbReference type="NCBIfam" id="NF008727">
    <property type="entry name" value="PRK11730.1"/>
    <property type="match status" value="1"/>
</dbReference>
<evidence type="ECO:0000256" key="6">
    <source>
        <dbReference type="ARBA" id="ARBA00022963"/>
    </source>
</evidence>
<feature type="domain" description="3-hydroxyacyl-CoA dehydrogenase C-terminal" evidence="13">
    <location>
        <begin position="517"/>
        <end position="612"/>
    </location>
</feature>
<keyword evidence="5" id="KW-0276">Fatty acid metabolism</keyword>
<dbReference type="InterPro" id="IPR006108">
    <property type="entry name" value="3HC_DH_C"/>
</dbReference>
<accession>A0ABV8T785</accession>
<comment type="caution">
    <text evidence="15">The sequence shown here is derived from an EMBL/GenBank/DDBJ whole genome shotgun (WGS) entry which is preliminary data.</text>
</comment>
<evidence type="ECO:0000256" key="12">
    <source>
        <dbReference type="ARBA" id="ARBA00049556"/>
    </source>
</evidence>
<dbReference type="Gene3D" id="1.10.1040.50">
    <property type="match status" value="1"/>
</dbReference>
<dbReference type="SUPFAM" id="SSF48179">
    <property type="entry name" value="6-phosphogluconate dehydrogenase C-terminal domain-like"/>
    <property type="match status" value="2"/>
</dbReference>
<keyword evidence="7" id="KW-0560">Oxidoreductase</keyword>
<dbReference type="Pfam" id="PF00378">
    <property type="entry name" value="ECH_1"/>
    <property type="match status" value="1"/>
</dbReference>
<dbReference type="InterPro" id="IPR006180">
    <property type="entry name" value="3-OHacyl-CoA_DH_CS"/>
</dbReference>
<keyword evidence="6" id="KW-0442">Lipid degradation</keyword>
<dbReference type="CDD" id="cd06558">
    <property type="entry name" value="crotonase-like"/>
    <property type="match status" value="1"/>
</dbReference>
<dbReference type="InterPro" id="IPR029045">
    <property type="entry name" value="ClpP/crotonase-like_dom_sf"/>
</dbReference>
<keyword evidence="10" id="KW-0456">Lyase</keyword>
<keyword evidence="9" id="KW-0443">Lipid metabolism</keyword>
<dbReference type="Pfam" id="PF00725">
    <property type="entry name" value="3HCDH"/>
    <property type="match status" value="2"/>
</dbReference>
<feature type="domain" description="3-hydroxyacyl-CoA dehydrogenase NAD binding" evidence="14">
    <location>
        <begin position="337"/>
        <end position="514"/>
    </location>
</feature>
<dbReference type="RefSeq" id="WP_380606649.1">
    <property type="nucleotide sequence ID" value="NZ_JBHSDU010000015.1"/>
</dbReference>
<evidence type="ECO:0000256" key="2">
    <source>
        <dbReference type="ARBA" id="ARBA00007005"/>
    </source>
</evidence>
<comment type="similarity">
    <text evidence="2">In the central section; belongs to the 3-hydroxyacyl-CoA dehydrogenase family.</text>
</comment>
<reference evidence="16" key="1">
    <citation type="journal article" date="2019" name="Int. J. Syst. Evol. Microbiol.">
        <title>The Global Catalogue of Microorganisms (GCM) 10K type strain sequencing project: providing services to taxonomists for standard genome sequencing and annotation.</title>
        <authorList>
            <consortium name="The Broad Institute Genomics Platform"/>
            <consortium name="The Broad Institute Genome Sequencing Center for Infectious Disease"/>
            <person name="Wu L."/>
            <person name="Ma J."/>
        </authorList>
    </citation>
    <scope>NUCLEOTIDE SEQUENCE [LARGE SCALE GENOMIC DNA]</scope>
    <source>
        <strain evidence="16">CGMCC 1.10759</strain>
    </source>
</reference>
<evidence type="ECO:0000313" key="16">
    <source>
        <dbReference type="Proteomes" id="UP001595904"/>
    </source>
</evidence>
<evidence type="ECO:0000256" key="8">
    <source>
        <dbReference type="ARBA" id="ARBA00023027"/>
    </source>
</evidence>
<dbReference type="SUPFAM" id="SSF52096">
    <property type="entry name" value="ClpP/crotonase"/>
    <property type="match status" value="1"/>
</dbReference>
<evidence type="ECO:0000256" key="9">
    <source>
        <dbReference type="ARBA" id="ARBA00023098"/>
    </source>
</evidence>
<evidence type="ECO:0000256" key="11">
    <source>
        <dbReference type="ARBA" id="ARBA00023268"/>
    </source>
</evidence>
<dbReference type="InterPro" id="IPR050136">
    <property type="entry name" value="FA_oxidation_alpha_subunit"/>
</dbReference>
<dbReference type="Gene3D" id="3.90.226.10">
    <property type="entry name" value="2-enoyl-CoA Hydratase, Chain A, domain 1"/>
    <property type="match status" value="1"/>
</dbReference>
<dbReference type="Pfam" id="PF02737">
    <property type="entry name" value="3HCDH_N"/>
    <property type="match status" value="1"/>
</dbReference>
<dbReference type="Proteomes" id="UP001595904">
    <property type="component" value="Unassembled WGS sequence"/>
</dbReference>
<organism evidence="15 16">
    <name type="scientific">Steroidobacter flavus</name>
    <dbReference type="NCBI Taxonomy" id="1842136"/>
    <lineage>
        <taxon>Bacteria</taxon>
        <taxon>Pseudomonadati</taxon>
        <taxon>Pseudomonadota</taxon>
        <taxon>Gammaproteobacteria</taxon>
        <taxon>Steroidobacterales</taxon>
        <taxon>Steroidobacteraceae</taxon>
        <taxon>Steroidobacter</taxon>
    </lineage>
</organism>
<evidence type="ECO:0000259" key="13">
    <source>
        <dbReference type="Pfam" id="PF00725"/>
    </source>
</evidence>
<evidence type="ECO:0000256" key="7">
    <source>
        <dbReference type="ARBA" id="ARBA00023002"/>
    </source>
</evidence>
<dbReference type="InterPro" id="IPR008927">
    <property type="entry name" value="6-PGluconate_DH-like_C_sf"/>
</dbReference>
<name>A0ABV8T785_9GAMM</name>
<feature type="domain" description="3-hydroxyacyl-CoA dehydrogenase C-terminal" evidence="13">
    <location>
        <begin position="648"/>
        <end position="732"/>
    </location>
</feature>
<gene>
    <name evidence="15" type="primary">fadB</name>
    <name evidence="15" type="ORF">ACFPN2_38510</name>
</gene>
<dbReference type="EC" id="4.2.1.17" evidence="4"/>
<comment type="catalytic activity">
    <reaction evidence="12">
        <text>a (3S)-3-hydroxyacyl-CoA + NAD(+) = a 3-oxoacyl-CoA + NADH + H(+)</text>
        <dbReference type="Rhea" id="RHEA:22432"/>
        <dbReference type="ChEBI" id="CHEBI:15378"/>
        <dbReference type="ChEBI" id="CHEBI:57318"/>
        <dbReference type="ChEBI" id="CHEBI:57540"/>
        <dbReference type="ChEBI" id="CHEBI:57945"/>
        <dbReference type="ChEBI" id="CHEBI:90726"/>
        <dbReference type="EC" id="1.1.1.35"/>
    </reaction>
</comment>